<sequence length="130" mass="14090">MIQWALESEKSTRNPPLPWVFFVVQATLLTVACWAQVLPHDIGKAVTVVCLVGVVGVGIRRVYGRPGYGYVRPDARQSAPYVVAMCVLAGTPAALAIGLERPWLWLVAGALAGATTLDMGRRYRARFGHA</sequence>
<gene>
    <name evidence="2" type="ORF">GM1_003_01770</name>
</gene>
<accession>M3VA14</accession>
<feature type="transmembrane region" description="Helical" evidence="1">
    <location>
        <begin position="17"/>
        <end position="37"/>
    </location>
</feature>
<organism evidence="2 3">
    <name type="scientific">Gordonia malaquae NBRC 108250</name>
    <dbReference type="NCBI Taxonomy" id="1223542"/>
    <lineage>
        <taxon>Bacteria</taxon>
        <taxon>Bacillati</taxon>
        <taxon>Actinomycetota</taxon>
        <taxon>Actinomycetes</taxon>
        <taxon>Mycobacteriales</taxon>
        <taxon>Gordoniaceae</taxon>
        <taxon>Gordonia</taxon>
    </lineage>
</organism>
<dbReference type="RefSeq" id="WP_008376429.1">
    <property type="nucleotide sequence ID" value="NZ_BAOP01000003.1"/>
</dbReference>
<dbReference type="STRING" id="410332.SAMN04488550_2420"/>
<keyword evidence="1" id="KW-0812">Transmembrane</keyword>
<dbReference type="OrthoDB" id="4966168at2"/>
<feature type="transmembrane region" description="Helical" evidence="1">
    <location>
        <begin position="79"/>
        <end position="97"/>
    </location>
</feature>
<dbReference type="EMBL" id="BAOP01000003">
    <property type="protein sequence ID" value="GAC78438.1"/>
    <property type="molecule type" value="Genomic_DNA"/>
</dbReference>
<feature type="transmembrane region" description="Helical" evidence="1">
    <location>
        <begin position="103"/>
        <end position="120"/>
    </location>
</feature>
<keyword evidence="1" id="KW-1133">Transmembrane helix</keyword>
<protein>
    <submittedName>
        <fullName evidence="2">Uncharacterized protein</fullName>
    </submittedName>
</protein>
<evidence type="ECO:0000313" key="3">
    <source>
        <dbReference type="Proteomes" id="UP000035009"/>
    </source>
</evidence>
<evidence type="ECO:0000256" key="1">
    <source>
        <dbReference type="SAM" id="Phobius"/>
    </source>
</evidence>
<feature type="transmembrane region" description="Helical" evidence="1">
    <location>
        <begin position="43"/>
        <end position="59"/>
    </location>
</feature>
<comment type="caution">
    <text evidence="2">The sequence shown here is derived from an EMBL/GenBank/DDBJ whole genome shotgun (WGS) entry which is preliminary data.</text>
</comment>
<reference evidence="2 3" key="1">
    <citation type="submission" date="2013-02" db="EMBL/GenBank/DDBJ databases">
        <title>Whole genome shotgun sequence of Gordonia malaquae NBRC 108250.</title>
        <authorList>
            <person name="Yoshida I."/>
            <person name="Hosoyama A."/>
            <person name="Tsuchikane K."/>
            <person name="Ando Y."/>
            <person name="Baba S."/>
            <person name="Ohji S."/>
            <person name="Hamada M."/>
            <person name="Tamura T."/>
            <person name="Yamazoe A."/>
            <person name="Yamazaki S."/>
            <person name="Fujita N."/>
        </authorList>
    </citation>
    <scope>NUCLEOTIDE SEQUENCE [LARGE SCALE GENOMIC DNA]</scope>
    <source>
        <strain evidence="2 3">NBRC 108250</strain>
    </source>
</reference>
<evidence type="ECO:0000313" key="2">
    <source>
        <dbReference type="EMBL" id="GAC78438.1"/>
    </source>
</evidence>
<dbReference type="Proteomes" id="UP000035009">
    <property type="component" value="Unassembled WGS sequence"/>
</dbReference>
<keyword evidence="1" id="KW-0472">Membrane</keyword>
<proteinExistence type="predicted"/>
<name>M3VA14_GORML</name>
<dbReference type="AlphaFoldDB" id="M3VA14"/>
<keyword evidence="3" id="KW-1185">Reference proteome</keyword>